<proteinExistence type="predicted"/>
<dbReference type="Proteomes" id="UP000638849">
    <property type="component" value="Unassembled WGS sequence"/>
</dbReference>
<protein>
    <submittedName>
        <fullName evidence="1">Uncharacterized protein</fullName>
    </submittedName>
</protein>
<dbReference type="InterPro" id="IPR007470">
    <property type="entry name" value="HemX"/>
</dbReference>
<keyword evidence="2" id="KW-1185">Reference proteome</keyword>
<sequence length="168" mass="18384">PDSDGLNLRQALVQEREALDALGSGPRVQSLQRLDAVGRALQGLPSQITGTTGSSTAKPWWQAALAPFVDITPSRQNGPLTAAEQRNADDALQLELTLARAAIERGDRAGRNTALDRVEHWAQRRWPDSPALRAQRAELKALRELPLQANDAVLGSTLQQLRTQTDRR</sequence>
<name>A0ABS0RU99_9ACTN</name>
<dbReference type="PANTHER" id="PTHR38043">
    <property type="entry name" value="PROTEIN HEMX"/>
    <property type="match status" value="1"/>
</dbReference>
<evidence type="ECO:0000313" key="1">
    <source>
        <dbReference type="EMBL" id="MBI0320251.1"/>
    </source>
</evidence>
<feature type="non-terminal residue" evidence="1">
    <location>
        <position position="1"/>
    </location>
</feature>
<evidence type="ECO:0000313" key="2">
    <source>
        <dbReference type="Proteomes" id="UP000638849"/>
    </source>
</evidence>
<reference evidence="1 2" key="1">
    <citation type="submission" date="2020-12" db="EMBL/GenBank/DDBJ databases">
        <authorList>
            <person name="Kusuma A.B."/>
            <person name="Nouioui I."/>
            <person name="Goodfellow M."/>
        </authorList>
    </citation>
    <scope>NUCLEOTIDE SEQUENCE [LARGE SCALE GENOMIC DNA]</scope>
    <source>
        <strain evidence="1 2">DSM 41764</strain>
    </source>
</reference>
<organism evidence="1 2">
    <name type="scientific">Streptomyces javensis</name>
    <dbReference type="NCBI Taxonomy" id="114698"/>
    <lineage>
        <taxon>Bacteria</taxon>
        <taxon>Bacillati</taxon>
        <taxon>Actinomycetota</taxon>
        <taxon>Actinomycetes</taxon>
        <taxon>Kitasatosporales</taxon>
        <taxon>Streptomycetaceae</taxon>
        <taxon>Streptomyces</taxon>
        <taxon>Streptomyces violaceusniger group</taxon>
    </lineage>
</organism>
<gene>
    <name evidence="1" type="ORF">JBF12_46385</name>
</gene>
<accession>A0ABS0RU99</accession>
<dbReference type="PANTHER" id="PTHR38043:SF1">
    <property type="entry name" value="PROTEIN HEMX"/>
    <property type="match status" value="1"/>
</dbReference>
<dbReference type="EMBL" id="JAEEAQ010001328">
    <property type="protein sequence ID" value="MBI0320251.1"/>
    <property type="molecule type" value="Genomic_DNA"/>
</dbReference>
<comment type="caution">
    <text evidence="1">The sequence shown here is derived from an EMBL/GenBank/DDBJ whole genome shotgun (WGS) entry which is preliminary data.</text>
</comment>